<dbReference type="CDD" id="cd00019">
    <property type="entry name" value="AP2Ec"/>
    <property type="match status" value="1"/>
</dbReference>
<evidence type="ECO:0000259" key="9">
    <source>
        <dbReference type="Pfam" id="PF01261"/>
    </source>
</evidence>
<dbReference type="InterPro" id="IPR036237">
    <property type="entry name" value="Xyl_isomerase-like_sf"/>
</dbReference>
<proteinExistence type="inferred from homology"/>
<dbReference type="GO" id="GO:0008833">
    <property type="term" value="F:deoxyribonuclease IV (phage-T4-induced) activity"/>
    <property type="evidence" value="ECO:0007669"/>
    <property type="project" value="UniProtKB-EC"/>
</dbReference>
<keyword evidence="10" id="KW-0540">Nuclease</keyword>
<dbReference type="InterPro" id="IPR001719">
    <property type="entry name" value="AP_endonuc_2"/>
</dbReference>
<evidence type="ECO:0000256" key="7">
    <source>
        <dbReference type="ARBA" id="ARBA00023204"/>
    </source>
</evidence>
<dbReference type="SUPFAM" id="SSF51658">
    <property type="entry name" value="Xylose isomerase-like"/>
    <property type="match status" value="1"/>
</dbReference>
<comment type="cofactor">
    <cofactor evidence="1">
        <name>Zn(2+)</name>
        <dbReference type="ChEBI" id="CHEBI:29105"/>
    </cofactor>
</comment>
<feature type="region of interest" description="Disordered" evidence="8">
    <location>
        <begin position="1"/>
        <end position="145"/>
    </location>
</feature>
<dbReference type="Proteomes" id="UP001281761">
    <property type="component" value="Unassembled WGS sequence"/>
</dbReference>
<gene>
    <name evidence="10" type="ORF">BLNAU_1500</name>
</gene>
<evidence type="ECO:0000256" key="3">
    <source>
        <dbReference type="ARBA" id="ARBA00022723"/>
    </source>
</evidence>
<keyword evidence="11" id="KW-1185">Reference proteome</keyword>
<evidence type="ECO:0000313" key="10">
    <source>
        <dbReference type="EMBL" id="KAK2963458.1"/>
    </source>
</evidence>
<feature type="compositionally biased region" description="Basic residues" evidence="8">
    <location>
        <begin position="56"/>
        <end position="78"/>
    </location>
</feature>
<keyword evidence="10" id="KW-0255">Endonuclease</keyword>
<dbReference type="PANTHER" id="PTHR21445">
    <property type="entry name" value="ENDONUCLEASE IV ENDODEOXYRIBONUCLEASE IV"/>
    <property type="match status" value="1"/>
</dbReference>
<dbReference type="PROSITE" id="PS00731">
    <property type="entry name" value="AP_NUCLEASE_F2_3"/>
    <property type="match status" value="1"/>
</dbReference>
<feature type="domain" description="Xylose isomerase-like TIM barrel" evidence="9">
    <location>
        <begin position="182"/>
        <end position="427"/>
    </location>
</feature>
<evidence type="ECO:0000256" key="1">
    <source>
        <dbReference type="ARBA" id="ARBA00001947"/>
    </source>
</evidence>
<dbReference type="HAMAP" id="MF_00152">
    <property type="entry name" value="Nfo"/>
    <property type="match status" value="1"/>
</dbReference>
<evidence type="ECO:0000313" key="11">
    <source>
        <dbReference type="Proteomes" id="UP001281761"/>
    </source>
</evidence>
<dbReference type="SMART" id="SM00518">
    <property type="entry name" value="AP2Ec"/>
    <property type="match status" value="1"/>
</dbReference>
<keyword evidence="5 10" id="KW-0378">Hydrolase</keyword>
<keyword evidence="6" id="KW-0862">Zinc</keyword>
<feature type="compositionally biased region" description="Acidic residues" evidence="8">
    <location>
        <begin position="28"/>
        <end position="41"/>
    </location>
</feature>
<protein>
    <submittedName>
        <fullName evidence="10">Endonuclease 4 like protein</fullName>
        <ecNumber evidence="10">3.1.21.2</ecNumber>
    </submittedName>
</protein>
<evidence type="ECO:0000256" key="5">
    <source>
        <dbReference type="ARBA" id="ARBA00022801"/>
    </source>
</evidence>
<dbReference type="EC" id="3.1.21.2" evidence="10"/>
<dbReference type="InterPro" id="IPR018246">
    <property type="entry name" value="AP_endonuc_F2_Zn_BS"/>
</dbReference>
<accession>A0ABQ9YIA2</accession>
<organism evidence="10 11">
    <name type="scientific">Blattamonas nauphoetae</name>
    <dbReference type="NCBI Taxonomy" id="2049346"/>
    <lineage>
        <taxon>Eukaryota</taxon>
        <taxon>Metamonada</taxon>
        <taxon>Preaxostyla</taxon>
        <taxon>Oxymonadida</taxon>
        <taxon>Blattamonas</taxon>
    </lineage>
</organism>
<dbReference type="PROSITE" id="PS51432">
    <property type="entry name" value="AP_NUCLEASE_F2_4"/>
    <property type="match status" value="1"/>
</dbReference>
<keyword evidence="3" id="KW-0479">Metal-binding</keyword>
<keyword evidence="4" id="KW-0227">DNA damage</keyword>
<evidence type="ECO:0000256" key="4">
    <source>
        <dbReference type="ARBA" id="ARBA00022763"/>
    </source>
</evidence>
<dbReference type="PANTHER" id="PTHR21445:SF0">
    <property type="entry name" value="APURINIC-APYRIMIDINIC ENDONUCLEASE"/>
    <property type="match status" value="1"/>
</dbReference>
<evidence type="ECO:0000256" key="2">
    <source>
        <dbReference type="ARBA" id="ARBA00005340"/>
    </source>
</evidence>
<sequence length="439" mass="48778">MPPKRATRKAAQKTPKQDDELDIVNVTMDEDEEKHEEDVQELSDSSDSLFSEEKPTKKKKAAQRKAPKPKAKPKKKKESKKEPETVAVVPSKRPQRNKAKPKPESEVDESSSSMLSKDDESASEEPIPTKVKRTRSSKNKAPPSDAIELYTPLNVLSNKYLGFHESTEGQLATAVHGAKGRSIALYLGPSRTWNRRIIDDAEINDFKQALIDKHIDPAFILAHSSLLTNYASAEESIRNKSFHALKEEMIVANRAGVKMVNIHPGSTKNIVTLEEGMKNVADVINKVHAVKETGDVMVILENCAHLGKTGTVGRTFEELKGIIDLVKDKTRVGVCLDTCHLYGGGVDIRTAEAFEKRMVEFDTIIGREYLRGMHLNDSKGAFGSGVDRHDIPTKGLMGKAPFEYIMNSPRFDNIPLILETAEQTLDILRTLEKLEKTGS</sequence>
<feature type="compositionally biased region" description="Basic residues" evidence="8">
    <location>
        <begin position="1"/>
        <end position="11"/>
    </location>
</feature>
<name>A0ABQ9YIA2_9EUKA</name>
<comment type="similarity">
    <text evidence="2">Belongs to the AP endonuclease 2 family.</text>
</comment>
<evidence type="ECO:0000256" key="6">
    <source>
        <dbReference type="ARBA" id="ARBA00022833"/>
    </source>
</evidence>
<dbReference type="PROSITE" id="PS00730">
    <property type="entry name" value="AP_NUCLEASE_F2_2"/>
    <property type="match status" value="1"/>
</dbReference>
<keyword evidence="7" id="KW-0234">DNA repair</keyword>
<reference evidence="10 11" key="1">
    <citation type="journal article" date="2022" name="bioRxiv">
        <title>Genomics of Preaxostyla Flagellates Illuminates Evolutionary Transitions and the Path Towards Mitochondrial Loss.</title>
        <authorList>
            <person name="Novak L.V.F."/>
            <person name="Treitli S.C."/>
            <person name="Pyrih J."/>
            <person name="Halakuc P."/>
            <person name="Pipaliya S.V."/>
            <person name="Vacek V."/>
            <person name="Brzon O."/>
            <person name="Soukal P."/>
            <person name="Eme L."/>
            <person name="Dacks J.B."/>
            <person name="Karnkowska A."/>
            <person name="Elias M."/>
            <person name="Hampl V."/>
        </authorList>
    </citation>
    <scope>NUCLEOTIDE SEQUENCE [LARGE SCALE GENOMIC DNA]</scope>
    <source>
        <strain evidence="10">NAU3</strain>
        <tissue evidence="10">Gut</tissue>
    </source>
</reference>
<dbReference type="Pfam" id="PF01261">
    <property type="entry name" value="AP_endonuc_2"/>
    <property type="match status" value="1"/>
</dbReference>
<dbReference type="Gene3D" id="3.20.20.150">
    <property type="entry name" value="Divalent-metal-dependent TIM barrel enzymes"/>
    <property type="match status" value="1"/>
</dbReference>
<comment type="caution">
    <text evidence="10">The sequence shown here is derived from an EMBL/GenBank/DDBJ whole genome shotgun (WGS) entry which is preliminary data.</text>
</comment>
<dbReference type="EMBL" id="JARBJD010000006">
    <property type="protein sequence ID" value="KAK2963458.1"/>
    <property type="molecule type" value="Genomic_DNA"/>
</dbReference>
<dbReference type="InterPro" id="IPR013022">
    <property type="entry name" value="Xyl_isomerase-like_TIM-brl"/>
</dbReference>
<dbReference type="NCBIfam" id="TIGR00587">
    <property type="entry name" value="nfo"/>
    <property type="match status" value="1"/>
</dbReference>
<evidence type="ECO:0000256" key="8">
    <source>
        <dbReference type="SAM" id="MobiDB-lite"/>
    </source>
</evidence>